<reference evidence="7" key="1">
    <citation type="journal article" date="2019" name="Int. J. Syst. Evol. Microbiol.">
        <title>The Global Catalogue of Microorganisms (GCM) 10K type strain sequencing project: providing services to taxonomists for standard genome sequencing and annotation.</title>
        <authorList>
            <consortium name="The Broad Institute Genomics Platform"/>
            <consortium name="The Broad Institute Genome Sequencing Center for Infectious Disease"/>
            <person name="Wu L."/>
            <person name="Ma J."/>
        </authorList>
    </citation>
    <scope>NUCLEOTIDE SEQUENCE [LARGE SCALE GENOMIC DNA]</scope>
    <source>
        <strain evidence="7">PCU 347</strain>
    </source>
</reference>
<evidence type="ECO:0000256" key="4">
    <source>
        <dbReference type="SAM" id="MobiDB-lite"/>
    </source>
</evidence>
<feature type="region of interest" description="Disordered" evidence="4">
    <location>
        <begin position="159"/>
        <end position="180"/>
    </location>
</feature>
<dbReference type="Gene3D" id="3.40.50.620">
    <property type="entry name" value="HUPs"/>
    <property type="match status" value="1"/>
</dbReference>
<evidence type="ECO:0000313" key="6">
    <source>
        <dbReference type="EMBL" id="MFC4330689.1"/>
    </source>
</evidence>
<comment type="subunit">
    <text evidence="2">Heterodimer of an alpha and a beta subunit.</text>
</comment>
<dbReference type="EMBL" id="JBHSDP010000024">
    <property type="protein sequence ID" value="MFC4330689.1"/>
    <property type="molecule type" value="Genomic_DNA"/>
</dbReference>
<dbReference type="InterPro" id="IPR012255">
    <property type="entry name" value="ETF_b"/>
</dbReference>
<gene>
    <name evidence="6" type="ORF">ACFPC0_23475</name>
</gene>
<keyword evidence="7" id="KW-1185">Reference proteome</keyword>
<evidence type="ECO:0000256" key="1">
    <source>
        <dbReference type="ARBA" id="ARBA00001974"/>
    </source>
</evidence>
<dbReference type="Pfam" id="PF01012">
    <property type="entry name" value="ETF"/>
    <property type="match status" value="1"/>
</dbReference>
<dbReference type="InterPro" id="IPR014729">
    <property type="entry name" value="Rossmann-like_a/b/a_fold"/>
</dbReference>
<name>A0ABV8TJ13_9ACTN</name>
<comment type="function">
    <text evidence="3">The electron transfer flavoprotein serves as a specific electron acceptor for other dehydrogenases. It transfers the electrons to the main respiratory chain via ETF-ubiquinone oxidoreductase (ETF dehydrogenase).</text>
</comment>
<sequence>MSAVLVVAALRSADPRALAHPLTGTVPSAPYAAGAGPADRCALEHALRLAERLGGRCVAVTVGPQGAEEMLREALAAGADEALRIQGPDGDEAATAHSLLAGLAAAGLPAPDVVVCGDRSVDRGTGATPAHLAARLGAAQALGLLELAAGDGESEVLAEAAAGGGTGSAEDVETGDGEAGDVEATAGKAAAGARLKGVRLESVRLRAVRRLDGGRAERLEVPLPAVCSVEPGSARPRRAPLGAALAARRAVIPVVRVTGTDGAGGAGTVRAGRVRPYRPRAKALPAPEGGTRKRLLALTGALAPQRTPPRVVTPATPEEAAELLLAHLREHGVAAKPA</sequence>
<evidence type="ECO:0000256" key="3">
    <source>
        <dbReference type="ARBA" id="ARBA00025649"/>
    </source>
</evidence>
<dbReference type="NCBIfam" id="TIGR04503">
    <property type="entry name" value="mft_etfB"/>
    <property type="match status" value="1"/>
</dbReference>
<accession>A0ABV8TJ13</accession>
<dbReference type="InterPro" id="IPR014730">
    <property type="entry name" value="ETF_a/b_N"/>
</dbReference>
<organism evidence="6 7">
    <name type="scientific">Streptomyces andamanensis</name>
    <dbReference type="NCBI Taxonomy" id="1565035"/>
    <lineage>
        <taxon>Bacteria</taxon>
        <taxon>Bacillati</taxon>
        <taxon>Actinomycetota</taxon>
        <taxon>Actinomycetes</taxon>
        <taxon>Kitasatosporales</taxon>
        <taxon>Streptomycetaceae</taxon>
        <taxon>Streptomyces</taxon>
    </lineage>
</organism>
<dbReference type="SUPFAM" id="SSF52402">
    <property type="entry name" value="Adenine nucleotide alpha hydrolases-like"/>
    <property type="match status" value="2"/>
</dbReference>
<feature type="domain" description="Electron transfer flavoprotein alpha/beta-subunit N-terminal" evidence="5">
    <location>
        <begin position="23"/>
        <end position="257"/>
    </location>
</feature>
<comment type="caution">
    <text evidence="6">The sequence shown here is derived from an EMBL/GenBank/DDBJ whole genome shotgun (WGS) entry which is preliminary data.</text>
</comment>
<protein>
    <submittedName>
        <fullName evidence="6">Mycofactocin-associated electron transfer flavoprotein beta subunit</fullName>
    </submittedName>
</protein>
<proteinExistence type="predicted"/>
<comment type="cofactor">
    <cofactor evidence="1">
        <name>FAD</name>
        <dbReference type="ChEBI" id="CHEBI:57692"/>
    </cofactor>
</comment>
<evidence type="ECO:0000313" key="7">
    <source>
        <dbReference type="Proteomes" id="UP001595824"/>
    </source>
</evidence>
<feature type="compositionally biased region" description="Acidic residues" evidence="4">
    <location>
        <begin position="170"/>
        <end position="180"/>
    </location>
</feature>
<dbReference type="PANTHER" id="PTHR21294">
    <property type="entry name" value="ELECTRON TRANSFER FLAVOPROTEIN BETA-SUBUNIT"/>
    <property type="match status" value="1"/>
</dbReference>
<evidence type="ECO:0000256" key="2">
    <source>
        <dbReference type="ARBA" id="ARBA00011355"/>
    </source>
</evidence>
<evidence type="ECO:0000259" key="5">
    <source>
        <dbReference type="SMART" id="SM00893"/>
    </source>
</evidence>
<dbReference type="InterPro" id="IPR030982">
    <property type="entry name" value="Mft_EtfB"/>
</dbReference>
<dbReference type="Proteomes" id="UP001595824">
    <property type="component" value="Unassembled WGS sequence"/>
</dbReference>
<dbReference type="SMART" id="SM00893">
    <property type="entry name" value="ETF"/>
    <property type="match status" value="1"/>
</dbReference>
<dbReference type="RefSeq" id="WP_381741687.1">
    <property type="nucleotide sequence ID" value="NZ_JBHSDP010000024.1"/>
</dbReference>